<accession>A0ABQ4QDP1</accession>
<sequence>MTADDETGRPGNSVLKELATALGIPATAFFGGCEEGDRIAESVELLRLWATLDRAEQRREILDHLRRITEGRAAG</sequence>
<evidence type="ECO:0000313" key="1">
    <source>
        <dbReference type="EMBL" id="GJD43012.1"/>
    </source>
</evidence>
<evidence type="ECO:0008006" key="3">
    <source>
        <dbReference type="Google" id="ProtNLM"/>
    </source>
</evidence>
<proteinExistence type="predicted"/>
<dbReference type="EMBL" id="BPQG01000007">
    <property type="protein sequence ID" value="GJD43012.1"/>
    <property type="molecule type" value="Genomic_DNA"/>
</dbReference>
<comment type="caution">
    <text evidence="1">The sequence shown here is derived from an EMBL/GenBank/DDBJ whole genome shotgun (WGS) entry which is preliminary data.</text>
</comment>
<keyword evidence="2" id="KW-1185">Reference proteome</keyword>
<protein>
    <recommendedName>
        <fullName evidence="3">XRE family transcriptional regulator</fullName>
    </recommendedName>
</protein>
<dbReference type="RefSeq" id="WP_147828370.1">
    <property type="nucleotide sequence ID" value="NZ_BPQG01000007.1"/>
</dbReference>
<gene>
    <name evidence="1" type="ORF">AFCDBAGC_0854</name>
</gene>
<evidence type="ECO:0000313" key="2">
    <source>
        <dbReference type="Proteomes" id="UP001055117"/>
    </source>
</evidence>
<organism evidence="1 2">
    <name type="scientific">Methylobacterium cerastii</name>
    <dbReference type="NCBI Taxonomy" id="932741"/>
    <lineage>
        <taxon>Bacteria</taxon>
        <taxon>Pseudomonadati</taxon>
        <taxon>Pseudomonadota</taxon>
        <taxon>Alphaproteobacteria</taxon>
        <taxon>Hyphomicrobiales</taxon>
        <taxon>Methylobacteriaceae</taxon>
        <taxon>Methylobacterium</taxon>
    </lineage>
</organism>
<name>A0ABQ4QDP1_9HYPH</name>
<reference evidence="1 2" key="1">
    <citation type="journal article" date="2021" name="Front. Microbiol.">
        <title>Comprehensive Comparative Genomics and Phenotyping of Methylobacterium Species.</title>
        <authorList>
            <person name="Alessa O."/>
            <person name="Ogura Y."/>
            <person name="Fujitani Y."/>
            <person name="Takami H."/>
            <person name="Hayashi T."/>
            <person name="Sahin N."/>
            <person name="Tani A."/>
        </authorList>
    </citation>
    <scope>NUCLEOTIDE SEQUENCE [LARGE SCALE GENOMIC DNA]</scope>
    <source>
        <strain evidence="1 2">DSM 23679</strain>
    </source>
</reference>
<dbReference type="Proteomes" id="UP001055117">
    <property type="component" value="Unassembled WGS sequence"/>
</dbReference>